<dbReference type="InterPro" id="IPR007047">
    <property type="entry name" value="Flp_Fap"/>
</dbReference>
<gene>
    <name evidence="2" type="ORF">SAMN04487931_103309</name>
</gene>
<name>A0A1H2ERG9_9BACT</name>
<evidence type="ECO:0000313" key="2">
    <source>
        <dbReference type="EMBL" id="SDT97736.1"/>
    </source>
</evidence>
<dbReference type="Proteomes" id="UP000199608">
    <property type="component" value="Unassembled WGS sequence"/>
</dbReference>
<keyword evidence="1" id="KW-0812">Transmembrane</keyword>
<feature type="transmembrane region" description="Helical" evidence="1">
    <location>
        <begin position="20"/>
        <end position="39"/>
    </location>
</feature>
<evidence type="ECO:0000313" key="3">
    <source>
        <dbReference type="Proteomes" id="UP000199608"/>
    </source>
</evidence>
<protein>
    <submittedName>
        <fullName evidence="2">Flp pilus assembly protein, pilin Flp</fullName>
    </submittedName>
</protein>
<keyword evidence="3" id="KW-1185">Reference proteome</keyword>
<dbReference type="EMBL" id="FNLL01000003">
    <property type="protein sequence ID" value="SDT97736.1"/>
    <property type="molecule type" value="Genomic_DNA"/>
</dbReference>
<reference evidence="3" key="1">
    <citation type="submission" date="2016-10" db="EMBL/GenBank/DDBJ databases">
        <authorList>
            <person name="Varghese N."/>
            <person name="Submissions S."/>
        </authorList>
    </citation>
    <scope>NUCLEOTIDE SEQUENCE [LARGE SCALE GENOMIC DNA]</scope>
    <source>
        <strain evidence="3">DSM 3384</strain>
    </source>
</reference>
<keyword evidence="1" id="KW-1133">Transmembrane helix</keyword>
<evidence type="ECO:0000256" key="1">
    <source>
        <dbReference type="SAM" id="Phobius"/>
    </source>
</evidence>
<dbReference type="AlphaFoldDB" id="A0A1H2ERG9"/>
<proteinExistence type="predicted"/>
<keyword evidence="1" id="KW-0472">Membrane</keyword>
<sequence length="52" mass="5614">MQKIISFLFNEEGSTAVEYAILASAIAAVIVLAVTAIGVNTDNLFNKVKNNW</sequence>
<dbReference type="RefSeq" id="WP_085929935.1">
    <property type="nucleotide sequence ID" value="NZ_FNLL01000003.1"/>
</dbReference>
<organism evidence="2 3">
    <name type="scientific">Desulfobacula phenolica</name>
    <dbReference type="NCBI Taxonomy" id="90732"/>
    <lineage>
        <taxon>Bacteria</taxon>
        <taxon>Pseudomonadati</taxon>
        <taxon>Thermodesulfobacteriota</taxon>
        <taxon>Desulfobacteria</taxon>
        <taxon>Desulfobacterales</taxon>
        <taxon>Desulfobacteraceae</taxon>
        <taxon>Desulfobacula</taxon>
    </lineage>
</organism>
<accession>A0A1H2ERG9</accession>
<dbReference type="Pfam" id="PF04964">
    <property type="entry name" value="Flp_Fap"/>
    <property type="match status" value="1"/>
</dbReference>